<keyword evidence="1" id="KW-0732">Signal</keyword>
<gene>
    <name evidence="2" type="ORF">EPJ81_01260</name>
</gene>
<proteinExistence type="predicted"/>
<feature type="signal peptide" evidence="1">
    <location>
        <begin position="1"/>
        <end position="23"/>
    </location>
</feature>
<reference evidence="2 3" key="1">
    <citation type="journal article" date="1992" name="Lakartidningen">
        <title>[Penicillin V and not amoxicillin is the first choice preparation in acute otitis].</title>
        <authorList>
            <person name="Kamme C."/>
            <person name="Lundgren K."/>
            <person name="Prellner K."/>
        </authorList>
    </citation>
    <scope>NUCLEOTIDE SEQUENCE [LARGE SCALE GENOMIC DNA]</scope>
    <source>
        <strain evidence="2 3">PC3997IV</strain>
    </source>
</reference>
<protein>
    <recommendedName>
        <fullName evidence="4">Lipocalin-like domain-containing protein</fullName>
    </recommendedName>
</protein>
<feature type="chain" id="PRO_5030115771" description="Lipocalin-like domain-containing protein" evidence="1">
    <location>
        <begin position="24"/>
        <end position="153"/>
    </location>
</feature>
<evidence type="ECO:0008006" key="4">
    <source>
        <dbReference type="Google" id="ProtNLM"/>
    </source>
</evidence>
<name>A0A5C8EY45_9SPIR</name>
<accession>A0A5C8EY45</accession>
<comment type="caution">
    <text evidence="2">The sequence shown here is derived from an EMBL/GenBank/DDBJ whole genome shotgun (WGS) entry which is preliminary data.</text>
</comment>
<evidence type="ECO:0000313" key="3">
    <source>
        <dbReference type="Proteomes" id="UP000325002"/>
    </source>
</evidence>
<dbReference type="Proteomes" id="UP000325002">
    <property type="component" value="Unassembled WGS sequence"/>
</dbReference>
<dbReference type="RefSeq" id="WP_147544528.1">
    <property type="nucleotide sequence ID" value="NZ_SAYD01000005.1"/>
</dbReference>
<evidence type="ECO:0000313" key="2">
    <source>
        <dbReference type="EMBL" id="TXJ41120.1"/>
    </source>
</evidence>
<sequence>MNNKKIIITILSFIILFAISCKSNEDPAQFKPSDLIGTWSGGGNSFTIDNYKNINFDYQGVNYRGTILSPDEPTQYIFTTAHNDTNYFNTSNYNIGDIIKVARFSFNSSSSCDVYIGEIKLIEEYSKLNGKTITNKSWDYSGAENTSLGTFTK</sequence>
<dbReference type="EMBL" id="SAYD01000005">
    <property type="protein sequence ID" value="TXJ41120.1"/>
    <property type="molecule type" value="Genomic_DNA"/>
</dbReference>
<evidence type="ECO:0000256" key="1">
    <source>
        <dbReference type="SAM" id="SignalP"/>
    </source>
</evidence>
<dbReference type="PROSITE" id="PS51257">
    <property type="entry name" value="PROKAR_LIPOPROTEIN"/>
    <property type="match status" value="1"/>
</dbReference>
<dbReference type="AlphaFoldDB" id="A0A5C8EY45"/>
<organism evidence="2 3">
    <name type="scientific">Brachyspira aalborgi</name>
    <dbReference type="NCBI Taxonomy" id="29522"/>
    <lineage>
        <taxon>Bacteria</taxon>
        <taxon>Pseudomonadati</taxon>
        <taxon>Spirochaetota</taxon>
        <taxon>Spirochaetia</taxon>
        <taxon>Brachyspirales</taxon>
        <taxon>Brachyspiraceae</taxon>
        <taxon>Brachyspira</taxon>
    </lineage>
</organism>